<accession>A0A2I0HXS6</accession>
<dbReference type="Pfam" id="PF03195">
    <property type="entry name" value="LOB"/>
    <property type="match status" value="1"/>
</dbReference>
<name>A0A2I0HXS6_PUNGR</name>
<sequence>MPERISRPLVGRFRENEGDSGMDTVTGGGGWVVLDMSSWLVVVQRNFATMSSSSSPCAACKLQRRKCTQECIFAPYFPADQPQKFAYIHKVFGASNVAKLLSELGVHQREDAVHSLAYEAETRLRDPVYGCVGLISILQQKLRLLQNELTSARKELATYIGPQAMLPMLPAGHQAGPPGAFAQHMGGTGPSSSLAVTPYMGAVPVPLPPHHQPSGALVIREPQAQAQHQQQQVGFDPHGHQIVAAAAAHQEMYRGLYERQRQQQEIKFSGAGGFDGIMLGNGYNHPGAGGVAAQAAVSPSLALGGTFEPVAAYQIHQPGDPHAHHAGSSSGAAFHHQHPDQPHHQHNFQPHLSLQPQHQQTMVHQPEQQEQQGSGSDERKSCVEGPSC</sequence>
<dbReference type="Proteomes" id="UP000233551">
    <property type="component" value="Unassembled WGS sequence"/>
</dbReference>
<feature type="region of interest" description="Disordered" evidence="2">
    <location>
        <begin position="317"/>
        <end position="388"/>
    </location>
</feature>
<dbReference type="PROSITE" id="PS50891">
    <property type="entry name" value="LOB"/>
    <property type="match status" value="1"/>
</dbReference>
<evidence type="ECO:0000259" key="3">
    <source>
        <dbReference type="PROSITE" id="PS50891"/>
    </source>
</evidence>
<dbReference type="STRING" id="22663.A0A2I0HXS6"/>
<evidence type="ECO:0000313" key="5">
    <source>
        <dbReference type="Proteomes" id="UP000233551"/>
    </source>
</evidence>
<evidence type="ECO:0000256" key="2">
    <source>
        <dbReference type="SAM" id="MobiDB-lite"/>
    </source>
</evidence>
<evidence type="ECO:0000313" key="4">
    <source>
        <dbReference type="EMBL" id="PKI36501.1"/>
    </source>
</evidence>
<organism evidence="4 5">
    <name type="scientific">Punica granatum</name>
    <name type="common">Pomegranate</name>
    <dbReference type="NCBI Taxonomy" id="22663"/>
    <lineage>
        <taxon>Eukaryota</taxon>
        <taxon>Viridiplantae</taxon>
        <taxon>Streptophyta</taxon>
        <taxon>Embryophyta</taxon>
        <taxon>Tracheophyta</taxon>
        <taxon>Spermatophyta</taxon>
        <taxon>Magnoliopsida</taxon>
        <taxon>eudicotyledons</taxon>
        <taxon>Gunneridae</taxon>
        <taxon>Pentapetalae</taxon>
        <taxon>rosids</taxon>
        <taxon>malvids</taxon>
        <taxon>Myrtales</taxon>
        <taxon>Lythraceae</taxon>
        <taxon>Punica</taxon>
    </lineage>
</organism>
<gene>
    <name evidence="4" type="ORF">CRG98_043110</name>
</gene>
<evidence type="ECO:0000256" key="1">
    <source>
        <dbReference type="ARBA" id="ARBA00005474"/>
    </source>
</evidence>
<dbReference type="AlphaFoldDB" id="A0A2I0HXS6"/>
<protein>
    <recommendedName>
        <fullName evidence="3">LOB domain-containing protein</fullName>
    </recommendedName>
</protein>
<feature type="compositionally biased region" description="Low complexity" evidence="2">
    <location>
        <begin position="347"/>
        <end position="372"/>
    </location>
</feature>
<keyword evidence="5" id="KW-1185">Reference proteome</keyword>
<proteinExistence type="inferred from homology"/>
<reference evidence="4 5" key="1">
    <citation type="submission" date="2017-11" db="EMBL/GenBank/DDBJ databases">
        <title>De-novo sequencing of pomegranate (Punica granatum L.) genome.</title>
        <authorList>
            <person name="Akparov Z."/>
            <person name="Amiraslanov A."/>
            <person name="Hajiyeva S."/>
            <person name="Abbasov M."/>
            <person name="Kaur K."/>
            <person name="Hamwieh A."/>
            <person name="Solovyev V."/>
            <person name="Salamov A."/>
            <person name="Braich B."/>
            <person name="Kosarev P."/>
            <person name="Mahmoud A."/>
            <person name="Hajiyev E."/>
            <person name="Babayeva S."/>
            <person name="Izzatullayeva V."/>
            <person name="Mammadov A."/>
            <person name="Mammadov A."/>
            <person name="Sharifova S."/>
            <person name="Ojaghi J."/>
            <person name="Eynullazada K."/>
            <person name="Bayramov B."/>
            <person name="Abdulazimova A."/>
            <person name="Shahmuradov I."/>
        </authorList>
    </citation>
    <scope>NUCLEOTIDE SEQUENCE [LARGE SCALE GENOMIC DNA]</scope>
    <source>
        <strain evidence="5">cv. AG2017</strain>
        <tissue evidence="4">Leaf</tissue>
    </source>
</reference>
<comment type="caution">
    <text evidence="4">The sequence shown here is derived from an EMBL/GenBank/DDBJ whole genome shotgun (WGS) entry which is preliminary data.</text>
</comment>
<feature type="domain" description="LOB" evidence="3">
    <location>
        <begin position="55"/>
        <end position="156"/>
    </location>
</feature>
<dbReference type="InterPro" id="IPR004883">
    <property type="entry name" value="LOB"/>
</dbReference>
<dbReference type="EMBL" id="PGOL01004834">
    <property type="protein sequence ID" value="PKI36501.1"/>
    <property type="molecule type" value="Genomic_DNA"/>
</dbReference>
<dbReference type="PANTHER" id="PTHR31301:SF68">
    <property type="entry name" value="LOB DOMAIN-CONTAINING PROTEIN 32-RELATED"/>
    <property type="match status" value="1"/>
</dbReference>
<comment type="similarity">
    <text evidence="1">Belongs to the LOB domain-containing protein family.</text>
</comment>
<dbReference type="PANTHER" id="PTHR31301">
    <property type="entry name" value="LOB DOMAIN-CONTAINING PROTEIN 4-RELATED"/>
    <property type="match status" value="1"/>
</dbReference>